<comment type="caution">
    <text evidence="16">The sequence shown here is derived from an EMBL/GenBank/DDBJ whole genome shotgun (WGS) entry which is preliminary data.</text>
</comment>
<dbReference type="SMART" id="SM01065">
    <property type="entry name" value="CBM_2"/>
    <property type="match status" value="1"/>
</dbReference>
<dbReference type="InterPro" id="IPR015340">
    <property type="entry name" value="A_amylase_C_dom"/>
</dbReference>
<dbReference type="SUPFAM" id="SSF51445">
    <property type="entry name" value="(Trans)glycosidases"/>
    <property type="match status" value="1"/>
</dbReference>
<dbReference type="FunFam" id="3.20.20.80:FF:000120">
    <property type="entry name" value="Alpha-amylase A"/>
    <property type="match status" value="1"/>
</dbReference>
<dbReference type="EC" id="3.2.1.1" evidence="4"/>
<feature type="domain" description="CBM20" evidence="15">
    <location>
        <begin position="631"/>
        <end position="738"/>
    </location>
</feature>
<evidence type="ECO:0000256" key="2">
    <source>
        <dbReference type="ARBA" id="ARBA00001913"/>
    </source>
</evidence>
<evidence type="ECO:0000256" key="11">
    <source>
        <dbReference type="ARBA" id="ARBA00023277"/>
    </source>
</evidence>
<dbReference type="PANTHER" id="PTHR10357:SF215">
    <property type="entry name" value="ALPHA-AMYLASE 1"/>
    <property type="match status" value="1"/>
</dbReference>
<dbReference type="InterPro" id="IPR013783">
    <property type="entry name" value="Ig-like_fold"/>
</dbReference>
<evidence type="ECO:0000256" key="8">
    <source>
        <dbReference type="ARBA" id="ARBA00022837"/>
    </source>
</evidence>
<keyword evidence="6 14" id="KW-0732">Signal</keyword>
<evidence type="ECO:0000256" key="6">
    <source>
        <dbReference type="ARBA" id="ARBA00022729"/>
    </source>
</evidence>
<evidence type="ECO:0000259" key="15">
    <source>
        <dbReference type="PROSITE" id="PS51166"/>
    </source>
</evidence>
<dbReference type="CDD" id="cd05811">
    <property type="entry name" value="CBM20_glucoamylase"/>
    <property type="match status" value="1"/>
</dbReference>
<dbReference type="Pfam" id="PF00686">
    <property type="entry name" value="CBM_20"/>
    <property type="match status" value="1"/>
</dbReference>
<dbReference type="GO" id="GO:0000272">
    <property type="term" value="P:polysaccharide catabolic process"/>
    <property type="evidence" value="ECO:0007669"/>
    <property type="project" value="UniProtKB-KW"/>
</dbReference>
<comment type="similarity">
    <text evidence="3">Belongs to the glycosyl hydrolase 13 family.</text>
</comment>
<comment type="cofactor">
    <cofactor evidence="2">
        <name>Ca(2+)</name>
        <dbReference type="ChEBI" id="CHEBI:29108"/>
    </cofactor>
</comment>
<proteinExistence type="inferred from homology"/>
<evidence type="ECO:0000256" key="3">
    <source>
        <dbReference type="ARBA" id="ARBA00008061"/>
    </source>
</evidence>
<keyword evidence="8" id="KW-0106">Calcium</keyword>
<sequence>MRSFALIPFLAGFTTALTSAQWRSQSIYQIVTDRFALTNGSTTQACDWGNYCGGSWQGIANKLDYIQGMGFTAVWISPVVKNIANTPYGNPYHGYWAQDIYSLNSAFGTAADLKALSAALHARGMYLMVDVVTNHMAYNGAPANVKYNTFNPFNDQKYYHPYCQLEYGNTTSTQVCWMGDTTVSLPDLRTEDTVVQNGFSQWITQLVANYSIDGLRLDSAMQVNQAFWPGFIKASGGYAVGEVLDGNPTTFCAWQNYMPGALNYPNYFWLNRAFASTSATMTEIANNIQWLNSTCTDVTLLGNFLENHDNPRFPTITNDTGLTQNAIAFTILNDGIPIVYYGQEQGFSGAVDPYNREPLWPSGYNTKSSLYTFIAKINGARNLAIRKDSTYAATKSKVMYSDTKIMATLKQGLMSVFTDSGSSGSGSAIVTPAKTGFAGYTKYTDLLSCNVFQTDSSGNLAVTISYGAPRVFYKTSELSGADLCASTNTAQSQSKTVATSTSATSAAVTKAAMSTSASAAAPTALACPASNSTQYTTTNGQNFLIECGIDHYGGDMKEVWVANFTQCIEACSTTTGCVDISLSGTACYMKSSIGAPVYNGVLGAKLVTSAAASATPAAIANRVVDTSSAACAVSGNVSVPFYQNTTTSWGEILKISGSIDELGNWNTSNAIRMSSAMYTASNPIWNTTVLIPSGTSFEYKFIKVSSSGGVTWESGSNRNYTVPTSCVSTSAVNSTWQSA</sequence>
<evidence type="ECO:0000256" key="13">
    <source>
        <dbReference type="ARBA" id="ARBA00023326"/>
    </source>
</evidence>
<dbReference type="GO" id="GO:2001070">
    <property type="term" value="F:starch binding"/>
    <property type="evidence" value="ECO:0007669"/>
    <property type="project" value="InterPro"/>
</dbReference>
<dbReference type="Gene3D" id="2.60.40.1180">
    <property type="entry name" value="Golgi alpha-mannosidase II"/>
    <property type="match status" value="1"/>
</dbReference>
<evidence type="ECO:0000256" key="1">
    <source>
        <dbReference type="ARBA" id="ARBA00000548"/>
    </source>
</evidence>
<comment type="catalytic activity">
    <reaction evidence="1">
        <text>Endohydrolysis of (1-&gt;4)-alpha-D-glucosidic linkages in polysaccharides containing three or more (1-&gt;4)-alpha-linked D-glucose units.</text>
        <dbReference type="EC" id="3.2.1.1"/>
    </reaction>
</comment>
<evidence type="ECO:0000256" key="12">
    <source>
        <dbReference type="ARBA" id="ARBA00023295"/>
    </source>
</evidence>
<feature type="chain" id="PRO_5034197751" description="alpha-amylase" evidence="14">
    <location>
        <begin position="21"/>
        <end position="739"/>
    </location>
</feature>
<dbReference type="Gene3D" id="2.60.40.10">
    <property type="entry name" value="Immunoglobulins"/>
    <property type="match status" value="1"/>
</dbReference>
<dbReference type="InterPro" id="IPR002044">
    <property type="entry name" value="CBM20"/>
</dbReference>
<keyword evidence="17" id="KW-1185">Reference proteome</keyword>
<keyword evidence="9" id="KW-1015">Disulfide bond</keyword>
<name>A0A8H6RH50_9PEZI</name>
<dbReference type="EMBL" id="JABCIY010000164">
    <property type="protein sequence ID" value="KAF7191028.1"/>
    <property type="molecule type" value="Genomic_DNA"/>
</dbReference>
<dbReference type="Proteomes" id="UP000660729">
    <property type="component" value="Unassembled WGS sequence"/>
</dbReference>
<keyword evidence="7" id="KW-0378">Hydrolase</keyword>
<evidence type="ECO:0000256" key="10">
    <source>
        <dbReference type="ARBA" id="ARBA00023180"/>
    </source>
</evidence>
<dbReference type="SUPFAM" id="SSF51011">
    <property type="entry name" value="Glycosyl hydrolase domain"/>
    <property type="match status" value="1"/>
</dbReference>
<keyword evidence="12" id="KW-0326">Glycosidase</keyword>
<gene>
    <name evidence="16" type="ORF">HII31_07652</name>
</gene>
<dbReference type="AlphaFoldDB" id="A0A8H6RH50"/>
<dbReference type="PANTHER" id="PTHR10357">
    <property type="entry name" value="ALPHA-AMYLASE FAMILY MEMBER"/>
    <property type="match status" value="1"/>
</dbReference>
<dbReference type="PROSITE" id="PS51166">
    <property type="entry name" value="CBM20"/>
    <property type="match status" value="1"/>
</dbReference>
<accession>A0A8H6RH50</accession>
<dbReference type="GO" id="GO:0005509">
    <property type="term" value="F:calcium ion binding"/>
    <property type="evidence" value="ECO:0007669"/>
    <property type="project" value="InterPro"/>
</dbReference>
<keyword evidence="11" id="KW-0119">Carbohydrate metabolism</keyword>
<dbReference type="InterPro" id="IPR017853">
    <property type="entry name" value="GH"/>
</dbReference>
<evidence type="ECO:0000256" key="4">
    <source>
        <dbReference type="ARBA" id="ARBA00012595"/>
    </source>
</evidence>
<dbReference type="CDD" id="cd11319">
    <property type="entry name" value="AmyAc_euk_AmyA"/>
    <property type="match status" value="1"/>
</dbReference>
<dbReference type="Pfam" id="PF09260">
    <property type="entry name" value="A_amylase_dom_C"/>
    <property type="match status" value="1"/>
</dbReference>
<evidence type="ECO:0000256" key="14">
    <source>
        <dbReference type="SAM" id="SignalP"/>
    </source>
</evidence>
<dbReference type="FunFam" id="2.60.40.10:FF:000552">
    <property type="entry name" value="Related to glucoamylase"/>
    <property type="match status" value="1"/>
</dbReference>
<reference evidence="16" key="1">
    <citation type="submission" date="2020-04" db="EMBL/GenBank/DDBJ databases">
        <title>Draft genome resource of the tomato pathogen Pseudocercospora fuligena.</title>
        <authorList>
            <person name="Zaccaron A."/>
        </authorList>
    </citation>
    <scope>NUCLEOTIDE SEQUENCE</scope>
    <source>
        <strain evidence="16">PF001</strain>
    </source>
</reference>
<dbReference type="InterPro" id="IPR034836">
    <property type="entry name" value="CBM20_glucoamylase"/>
</dbReference>
<dbReference type="InterPro" id="IPR006047">
    <property type="entry name" value="GH13_cat_dom"/>
</dbReference>
<evidence type="ECO:0000313" key="16">
    <source>
        <dbReference type="EMBL" id="KAF7191028.1"/>
    </source>
</evidence>
<feature type="signal peptide" evidence="14">
    <location>
        <begin position="1"/>
        <end position="20"/>
    </location>
</feature>
<keyword evidence="13" id="KW-0624">Polysaccharide degradation</keyword>
<evidence type="ECO:0000313" key="17">
    <source>
        <dbReference type="Proteomes" id="UP000660729"/>
    </source>
</evidence>
<organism evidence="16 17">
    <name type="scientific">Pseudocercospora fuligena</name>
    <dbReference type="NCBI Taxonomy" id="685502"/>
    <lineage>
        <taxon>Eukaryota</taxon>
        <taxon>Fungi</taxon>
        <taxon>Dikarya</taxon>
        <taxon>Ascomycota</taxon>
        <taxon>Pezizomycotina</taxon>
        <taxon>Dothideomycetes</taxon>
        <taxon>Dothideomycetidae</taxon>
        <taxon>Mycosphaerellales</taxon>
        <taxon>Mycosphaerellaceae</taxon>
        <taxon>Pseudocercospora</taxon>
    </lineage>
</organism>
<dbReference type="InterPro" id="IPR013780">
    <property type="entry name" value="Glyco_hydro_b"/>
</dbReference>
<dbReference type="Pfam" id="PF00128">
    <property type="entry name" value="Alpha-amylase"/>
    <property type="match status" value="1"/>
</dbReference>
<keyword evidence="5" id="KW-0479">Metal-binding</keyword>
<protein>
    <recommendedName>
        <fullName evidence="4">alpha-amylase</fullName>
        <ecNumber evidence="4">3.2.1.1</ecNumber>
    </recommendedName>
</protein>
<dbReference type="GO" id="GO:0004556">
    <property type="term" value="F:alpha-amylase activity"/>
    <property type="evidence" value="ECO:0007669"/>
    <property type="project" value="UniProtKB-EC"/>
</dbReference>
<keyword evidence="10" id="KW-0325">Glycoprotein</keyword>
<dbReference type="Gene3D" id="3.20.20.80">
    <property type="entry name" value="Glycosidases"/>
    <property type="match status" value="1"/>
</dbReference>
<evidence type="ECO:0000256" key="5">
    <source>
        <dbReference type="ARBA" id="ARBA00022723"/>
    </source>
</evidence>
<evidence type="ECO:0000256" key="7">
    <source>
        <dbReference type="ARBA" id="ARBA00022801"/>
    </source>
</evidence>
<dbReference type="OrthoDB" id="204980at2759"/>
<dbReference type="InterPro" id="IPR013784">
    <property type="entry name" value="Carb-bd-like_fold"/>
</dbReference>
<evidence type="ECO:0000256" key="9">
    <source>
        <dbReference type="ARBA" id="ARBA00023157"/>
    </source>
</evidence>
<dbReference type="SUPFAM" id="SSF49452">
    <property type="entry name" value="Starch-binding domain-like"/>
    <property type="match status" value="1"/>
</dbReference>
<dbReference type="SMART" id="SM00642">
    <property type="entry name" value="Aamy"/>
    <property type="match status" value="1"/>
</dbReference>